<sequence length="221" mass="24139">MCKARVMFSLFKWLPRFRVRQTPTHTAEPAAALGDPQWLVMGVGNPGAQYAATRHNVGYMAIDQLLGQERLEPIRGIPVRMAKVLVGDTVVGVLRSTTYMNESGLALAPLAKKFDIPVERIIVVHDELDIAVQQVKIRVGGNENGHNGLKSCSKELGTRDYIRVRIGIGRPPKGQSISDWVLSPISSDVPMTAAIMRAAQAVRLIISEGVPSAQNSIHTKK</sequence>
<dbReference type="Proteomes" id="UP000199065">
    <property type="component" value="Unassembled WGS sequence"/>
</dbReference>
<dbReference type="SUPFAM" id="SSF53178">
    <property type="entry name" value="Peptidyl-tRNA hydrolase-like"/>
    <property type="match status" value="1"/>
</dbReference>
<gene>
    <name evidence="7" type="primary">pth</name>
    <name evidence="10" type="ORF">SAMN05660282_00984</name>
</gene>
<evidence type="ECO:0000256" key="9">
    <source>
        <dbReference type="RuleBase" id="RU004320"/>
    </source>
</evidence>
<dbReference type="EMBL" id="FOPJ01000004">
    <property type="protein sequence ID" value="SFG46097.1"/>
    <property type="molecule type" value="Genomic_DNA"/>
</dbReference>
<dbReference type="PANTHER" id="PTHR17224">
    <property type="entry name" value="PEPTIDYL-TRNA HYDROLASE"/>
    <property type="match status" value="1"/>
</dbReference>
<evidence type="ECO:0000256" key="2">
    <source>
        <dbReference type="ARBA" id="ARBA00022555"/>
    </source>
</evidence>
<dbReference type="PANTHER" id="PTHR17224:SF1">
    <property type="entry name" value="PEPTIDYL-TRNA HYDROLASE"/>
    <property type="match status" value="1"/>
</dbReference>
<dbReference type="GO" id="GO:0004045">
    <property type="term" value="F:peptidyl-tRNA hydrolase activity"/>
    <property type="evidence" value="ECO:0007669"/>
    <property type="project" value="UniProtKB-UniRule"/>
</dbReference>
<evidence type="ECO:0000256" key="8">
    <source>
        <dbReference type="RuleBase" id="RU000673"/>
    </source>
</evidence>
<feature type="site" description="Discriminates between blocked and unblocked aminoacyl-tRNA" evidence="7">
    <location>
        <position position="45"/>
    </location>
</feature>
<comment type="function">
    <text evidence="7">Hydrolyzes ribosome-free peptidyl-tRNAs (with 1 or more amino acids incorporated), which drop off the ribosome during protein synthesis, or as a result of ribosome stalling.</text>
</comment>
<dbReference type="GO" id="GO:0006515">
    <property type="term" value="P:protein quality control for misfolded or incompletely synthesized proteins"/>
    <property type="evidence" value="ECO:0007669"/>
    <property type="project" value="UniProtKB-UniRule"/>
</dbReference>
<keyword evidence="4 7" id="KW-0694">RNA-binding</keyword>
<dbReference type="GO" id="GO:0000049">
    <property type="term" value="F:tRNA binding"/>
    <property type="evidence" value="ECO:0007669"/>
    <property type="project" value="UniProtKB-UniRule"/>
</dbReference>
<comment type="function">
    <text evidence="7">Catalyzes the release of premature peptidyl moieties from peptidyl-tRNA molecules trapped in stalled 50S ribosomal subunits, and thus maintains levels of free tRNAs and 50S ribosomes.</text>
</comment>
<dbReference type="STRING" id="185761.SAMN05660282_00984"/>
<feature type="active site" description="Proton acceptor" evidence="7">
    <location>
        <position position="55"/>
    </location>
</feature>
<dbReference type="Gene3D" id="3.40.50.1470">
    <property type="entry name" value="Peptidyl-tRNA hydrolase"/>
    <property type="match status" value="1"/>
</dbReference>
<comment type="catalytic activity">
    <reaction evidence="7 8">
        <text>an N-acyl-L-alpha-aminoacyl-tRNA + H2O = an N-acyl-L-amino acid + a tRNA + H(+)</text>
        <dbReference type="Rhea" id="RHEA:54448"/>
        <dbReference type="Rhea" id="RHEA-COMP:10123"/>
        <dbReference type="Rhea" id="RHEA-COMP:13883"/>
        <dbReference type="ChEBI" id="CHEBI:15377"/>
        <dbReference type="ChEBI" id="CHEBI:15378"/>
        <dbReference type="ChEBI" id="CHEBI:59874"/>
        <dbReference type="ChEBI" id="CHEBI:78442"/>
        <dbReference type="ChEBI" id="CHEBI:138191"/>
        <dbReference type="EC" id="3.1.1.29"/>
    </reaction>
</comment>
<dbReference type="PROSITE" id="PS01195">
    <property type="entry name" value="PEPT_TRNA_HYDROL_1"/>
    <property type="match status" value="1"/>
</dbReference>
<dbReference type="InterPro" id="IPR036416">
    <property type="entry name" value="Pept_tRNA_hydro_sf"/>
</dbReference>
<dbReference type="CDD" id="cd00462">
    <property type="entry name" value="PTH"/>
    <property type="match status" value="1"/>
</dbReference>
<dbReference type="AlphaFoldDB" id="A0A1I2S5I7"/>
<dbReference type="Pfam" id="PF01195">
    <property type="entry name" value="Pept_tRNA_hydro"/>
    <property type="match status" value="1"/>
</dbReference>
<dbReference type="HAMAP" id="MF_00083">
    <property type="entry name" value="Pept_tRNA_hydro_bact"/>
    <property type="match status" value="1"/>
</dbReference>
<comment type="subcellular location">
    <subcellularLocation>
        <location evidence="7">Cytoplasm</location>
    </subcellularLocation>
</comment>
<accession>A0A1I2S5I7</accession>
<dbReference type="GO" id="GO:0005737">
    <property type="term" value="C:cytoplasm"/>
    <property type="evidence" value="ECO:0007669"/>
    <property type="project" value="UniProtKB-SubCell"/>
</dbReference>
<feature type="binding site" evidence="7">
    <location>
        <position position="50"/>
    </location>
    <ligand>
        <name>tRNA</name>
        <dbReference type="ChEBI" id="CHEBI:17843"/>
    </ligand>
</feature>
<dbReference type="GO" id="GO:0072344">
    <property type="term" value="P:rescue of stalled ribosome"/>
    <property type="evidence" value="ECO:0007669"/>
    <property type="project" value="UniProtKB-UniRule"/>
</dbReference>
<name>A0A1I2S5I7_9CORY</name>
<evidence type="ECO:0000313" key="11">
    <source>
        <dbReference type="Proteomes" id="UP000199065"/>
    </source>
</evidence>
<comment type="subunit">
    <text evidence="7">Monomer.</text>
</comment>
<evidence type="ECO:0000313" key="10">
    <source>
        <dbReference type="EMBL" id="SFG46097.1"/>
    </source>
</evidence>
<keyword evidence="3 7" id="KW-0378">Hydrolase</keyword>
<comment type="similarity">
    <text evidence="5 7 9">Belongs to the PTH family.</text>
</comment>
<proteinExistence type="inferred from homology"/>
<feature type="binding site" evidence="7">
    <location>
        <position position="147"/>
    </location>
    <ligand>
        <name>tRNA</name>
        <dbReference type="ChEBI" id="CHEBI:17843"/>
    </ligand>
</feature>
<evidence type="ECO:0000256" key="3">
    <source>
        <dbReference type="ARBA" id="ARBA00022801"/>
    </source>
</evidence>
<keyword evidence="2 7" id="KW-0820">tRNA-binding</keyword>
<dbReference type="RefSeq" id="WP_244887587.1">
    <property type="nucleotide sequence ID" value="NZ_FOPJ01000004.1"/>
</dbReference>
<dbReference type="InterPro" id="IPR018171">
    <property type="entry name" value="Pept_tRNA_hydro_CS"/>
</dbReference>
<feature type="site" description="Stabilizes the basic form of H active site to accept a proton" evidence="7">
    <location>
        <position position="126"/>
    </location>
</feature>
<evidence type="ECO:0000256" key="7">
    <source>
        <dbReference type="HAMAP-Rule" id="MF_00083"/>
    </source>
</evidence>
<evidence type="ECO:0000256" key="6">
    <source>
        <dbReference type="ARBA" id="ARBA00050038"/>
    </source>
</evidence>
<organism evidence="10 11">
    <name type="scientific">Corynebacterium spheniscorum</name>
    <dbReference type="NCBI Taxonomy" id="185761"/>
    <lineage>
        <taxon>Bacteria</taxon>
        <taxon>Bacillati</taxon>
        <taxon>Actinomycetota</taxon>
        <taxon>Actinomycetes</taxon>
        <taxon>Mycobacteriales</taxon>
        <taxon>Corynebacteriaceae</taxon>
        <taxon>Corynebacterium</taxon>
    </lineage>
</organism>
<evidence type="ECO:0000256" key="4">
    <source>
        <dbReference type="ARBA" id="ARBA00022884"/>
    </source>
</evidence>
<keyword evidence="7" id="KW-0963">Cytoplasm</keyword>
<dbReference type="NCBIfam" id="TIGR00447">
    <property type="entry name" value="pth"/>
    <property type="match status" value="1"/>
</dbReference>
<reference evidence="10 11" key="1">
    <citation type="submission" date="2016-10" db="EMBL/GenBank/DDBJ databases">
        <authorList>
            <person name="de Groot N.N."/>
        </authorList>
    </citation>
    <scope>NUCLEOTIDE SEQUENCE [LARGE SCALE GENOMIC DNA]</scope>
    <source>
        <strain>J11</strain>
        <strain evidence="11">PG 39</strain>
    </source>
</reference>
<evidence type="ECO:0000256" key="1">
    <source>
        <dbReference type="ARBA" id="ARBA00013260"/>
    </source>
</evidence>
<protein>
    <recommendedName>
        <fullName evidence="6 7">Peptidyl-tRNA hydrolase</fullName>
        <shortName evidence="7">Pth</shortName>
        <ecNumber evidence="1 7">3.1.1.29</ecNumber>
    </recommendedName>
</protein>
<dbReference type="InterPro" id="IPR001328">
    <property type="entry name" value="Pept_tRNA_hydro"/>
</dbReference>
<feature type="binding site" evidence="7">
    <location>
        <position position="99"/>
    </location>
    <ligand>
        <name>tRNA</name>
        <dbReference type="ChEBI" id="CHEBI:17843"/>
    </ligand>
</feature>
<evidence type="ECO:0000256" key="5">
    <source>
        <dbReference type="ARBA" id="ARBA00038063"/>
    </source>
</evidence>
<dbReference type="EC" id="3.1.1.29" evidence="1 7"/>
<feature type="binding site" evidence="7">
    <location>
        <position position="101"/>
    </location>
    <ligand>
        <name>tRNA</name>
        <dbReference type="ChEBI" id="CHEBI:17843"/>
    </ligand>
</feature>
<keyword evidence="11" id="KW-1185">Reference proteome</keyword>